<dbReference type="PANTHER" id="PTHR13903:SF8">
    <property type="entry name" value="PIRIN"/>
    <property type="match status" value="1"/>
</dbReference>
<dbReference type="Pfam" id="PF05726">
    <property type="entry name" value="Pirin_C"/>
    <property type="match status" value="1"/>
</dbReference>
<organism evidence="2 3">
    <name type="scientific">Fraxinus pennsylvanica</name>
    <dbReference type="NCBI Taxonomy" id="56036"/>
    <lineage>
        <taxon>Eukaryota</taxon>
        <taxon>Viridiplantae</taxon>
        <taxon>Streptophyta</taxon>
        <taxon>Embryophyta</taxon>
        <taxon>Tracheophyta</taxon>
        <taxon>Spermatophyta</taxon>
        <taxon>Magnoliopsida</taxon>
        <taxon>eudicotyledons</taxon>
        <taxon>Gunneridae</taxon>
        <taxon>Pentapetalae</taxon>
        <taxon>asterids</taxon>
        <taxon>lamiids</taxon>
        <taxon>Lamiales</taxon>
        <taxon>Oleaceae</taxon>
        <taxon>Oleeae</taxon>
        <taxon>Fraxinus</taxon>
    </lineage>
</organism>
<evidence type="ECO:0000313" key="3">
    <source>
        <dbReference type="Proteomes" id="UP000834106"/>
    </source>
</evidence>
<dbReference type="EMBL" id="OU503046">
    <property type="protein sequence ID" value="CAI9770889.1"/>
    <property type="molecule type" value="Genomic_DNA"/>
</dbReference>
<dbReference type="AlphaFoldDB" id="A0AAD2DYZ5"/>
<dbReference type="InterPro" id="IPR014710">
    <property type="entry name" value="RmlC-like_jellyroll"/>
</dbReference>
<dbReference type="Gene3D" id="2.60.120.10">
    <property type="entry name" value="Jelly Rolls"/>
    <property type="match status" value="2"/>
</dbReference>
<dbReference type="SUPFAM" id="SSF51182">
    <property type="entry name" value="RmlC-like cupins"/>
    <property type="match status" value="1"/>
</dbReference>
<dbReference type="InterPro" id="IPR012093">
    <property type="entry name" value="Pirin"/>
</dbReference>
<dbReference type="InterPro" id="IPR008778">
    <property type="entry name" value="Pirin_C_dom"/>
</dbReference>
<feature type="domain" description="Pirin C-terminal" evidence="1">
    <location>
        <begin position="51"/>
        <end position="98"/>
    </location>
</feature>
<keyword evidence="3" id="KW-1185">Reference proteome</keyword>
<dbReference type="PANTHER" id="PTHR13903">
    <property type="entry name" value="PIRIN-RELATED"/>
    <property type="match status" value="1"/>
</dbReference>
<sequence>MYLDFCYNPMLSIIKVSRNHGMLLRTHLKVKGLSGIPNSSPSPSLGFGPPGEGLSVWNKSTMALRFILVGGQPLNEPVVKQGPFVVNKQAEIEKTIKDCSCKNGLEMARCWRSK</sequence>
<proteinExistence type="predicted"/>
<protein>
    <recommendedName>
        <fullName evidence="1">Pirin C-terminal domain-containing protein</fullName>
    </recommendedName>
</protein>
<dbReference type="InterPro" id="IPR011051">
    <property type="entry name" value="RmlC_Cupin_sf"/>
</dbReference>
<evidence type="ECO:0000259" key="1">
    <source>
        <dbReference type="Pfam" id="PF05726"/>
    </source>
</evidence>
<dbReference type="Proteomes" id="UP000834106">
    <property type="component" value="Chromosome 11"/>
</dbReference>
<name>A0AAD2DYZ5_9LAMI</name>
<evidence type="ECO:0000313" key="2">
    <source>
        <dbReference type="EMBL" id="CAI9770889.1"/>
    </source>
</evidence>
<gene>
    <name evidence="2" type="ORF">FPE_LOCUS18319</name>
</gene>
<reference evidence="2" key="1">
    <citation type="submission" date="2023-05" db="EMBL/GenBank/DDBJ databases">
        <authorList>
            <person name="Huff M."/>
        </authorList>
    </citation>
    <scope>NUCLEOTIDE SEQUENCE</scope>
</reference>
<accession>A0AAD2DYZ5</accession>